<dbReference type="InterPro" id="IPR052356">
    <property type="entry name" value="Thiol_S-MT"/>
</dbReference>
<dbReference type="Pfam" id="PF08241">
    <property type="entry name" value="Methyltransf_11"/>
    <property type="match status" value="1"/>
</dbReference>
<dbReference type="RefSeq" id="WP_091526316.1">
    <property type="nucleotide sequence ID" value="NZ_LT629772.1"/>
</dbReference>
<dbReference type="AlphaFoldDB" id="A0A1H1VEC6"/>
<dbReference type="PANTHER" id="PTHR45036">
    <property type="entry name" value="METHYLTRANSFERASE LIKE 7B"/>
    <property type="match status" value="1"/>
</dbReference>
<name>A0A1H1VEC6_9ACTN</name>
<dbReference type="InterPro" id="IPR013216">
    <property type="entry name" value="Methyltransf_11"/>
</dbReference>
<reference evidence="2 3" key="1">
    <citation type="submission" date="2016-10" db="EMBL/GenBank/DDBJ databases">
        <authorList>
            <person name="de Groot N.N."/>
        </authorList>
    </citation>
    <scope>NUCLEOTIDE SEQUENCE [LARGE SCALE GENOMIC DNA]</scope>
    <source>
        <strain evidence="2 3">DSM 21800</strain>
    </source>
</reference>
<keyword evidence="3" id="KW-1185">Reference proteome</keyword>
<dbReference type="CDD" id="cd02440">
    <property type="entry name" value="AdoMet_MTases"/>
    <property type="match status" value="1"/>
</dbReference>
<keyword evidence="2" id="KW-0489">Methyltransferase</keyword>
<dbReference type="OrthoDB" id="65624at2"/>
<dbReference type="EMBL" id="LT629772">
    <property type="protein sequence ID" value="SDS82980.1"/>
    <property type="molecule type" value="Genomic_DNA"/>
</dbReference>
<dbReference type="SUPFAM" id="SSF53335">
    <property type="entry name" value="S-adenosyl-L-methionine-dependent methyltransferases"/>
    <property type="match status" value="1"/>
</dbReference>
<dbReference type="GO" id="GO:0032259">
    <property type="term" value="P:methylation"/>
    <property type="evidence" value="ECO:0007669"/>
    <property type="project" value="UniProtKB-KW"/>
</dbReference>
<evidence type="ECO:0000313" key="2">
    <source>
        <dbReference type="EMBL" id="SDS82980.1"/>
    </source>
</evidence>
<keyword evidence="2" id="KW-0808">Transferase</keyword>
<proteinExistence type="predicted"/>
<dbReference type="STRING" id="630515.SAMN04489812_3173"/>
<accession>A0A1H1VEC6</accession>
<feature type="domain" description="Methyltransferase type 11" evidence="1">
    <location>
        <begin position="52"/>
        <end position="146"/>
    </location>
</feature>
<evidence type="ECO:0000259" key="1">
    <source>
        <dbReference type="Pfam" id="PF08241"/>
    </source>
</evidence>
<gene>
    <name evidence="2" type="ORF">SAMN04489812_3173</name>
</gene>
<dbReference type="InterPro" id="IPR029063">
    <property type="entry name" value="SAM-dependent_MTases_sf"/>
</dbReference>
<evidence type="ECO:0000313" key="3">
    <source>
        <dbReference type="Proteomes" id="UP000199103"/>
    </source>
</evidence>
<dbReference type="GO" id="GO:0008757">
    <property type="term" value="F:S-adenosylmethionine-dependent methyltransferase activity"/>
    <property type="evidence" value="ECO:0007669"/>
    <property type="project" value="InterPro"/>
</dbReference>
<protein>
    <submittedName>
        <fullName evidence="2">Methyltransferase domain-containing protein</fullName>
    </submittedName>
</protein>
<sequence length="212" mass="23727">MAPEHLSEADRQQRGYWDDHADSYDRSMGFIERRVLRDSRGWACGQAEGRTLEVAIGTGLNLPWYPAGVDLVGVELSPRMLQVARQRATALGLSVDLREGTADALDLADNSFDTVICTIALCAIPDDQRAVQEMIRVLRPGGKLILVDHVSSSHGGLRFLQRTLELWSIRHAGEHFTRRPIKHLYAAGLHIDHQDRYLAGIIERVVASKPNW</sequence>
<dbReference type="Gene3D" id="3.40.50.150">
    <property type="entry name" value="Vaccinia Virus protein VP39"/>
    <property type="match status" value="1"/>
</dbReference>
<dbReference type="PANTHER" id="PTHR45036:SF1">
    <property type="entry name" value="METHYLTRANSFERASE LIKE 7A"/>
    <property type="match status" value="1"/>
</dbReference>
<organism evidence="2 3">
    <name type="scientific">Microlunatus soli</name>
    <dbReference type="NCBI Taxonomy" id="630515"/>
    <lineage>
        <taxon>Bacteria</taxon>
        <taxon>Bacillati</taxon>
        <taxon>Actinomycetota</taxon>
        <taxon>Actinomycetes</taxon>
        <taxon>Propionibacteriales</taxon>
        <taxon>Propionibacteriaceae</taxon>
        <taxon>Microlunatus</taxon>
    </lineage>
</organism>
<dbReference type="Proteomes" id="UP000199103">
    <property type="component" value="Chromosome I"/>
</dbReference>